<evidence type="ECO:0000313" key="9">
    <source>
        <dbReference type="EMBL" id="TCV88816.1"/>
    </source>
</evidence>
<sequence>MEFEGKAWVFGDNINTDIISPPQYMELSIEEAAAYSMQAVHETFAKQVGEGDIFIAAHNLGSGSSRETSPLTLKYLGIKVVVAKSFARIFYRNCINLGIPAIECPDWDGISEGDQVSIDVEKGELLNLTRNTRFKCSKLPDNIMQMIAAGGLVNYLKTIKGE</sequence>
<accession>A0A4R3YA55</accession>
<evidence type="ECO:0000313" key="10">
    <source>
        <dbReference type="EMBL" id="TNG90796.1"/>
    </source>
</evidence>
<dbReference type="SUPFAM" id="SSF52016">
    <property type="entry name" value="LeuD/IlvD-like"/>
    <property type="match status" value="1"/>
</dbReference>
<evidence type="ECO:0000256" key="7">
    <source>
        <dbReference type="HAMAP-Rule" id="MF_01032"/>
    </source>
</evidence>
<dbReference type="Proteomes" id="UP000305526">
    <property type="component" value="Unassembled WGS sequence"/>
</dbReference>
<dbReference type="CDD" id="cd01577">
    <property type="entry name" value="IPMI_Swivel"/>
    <property type="match status" value="1"/>
</dbReference>
<evidence type="ECO:0000313" key="12">
    <source>
        <dbReference type="Proteomes" id="UP000305526"/>
    </source>
</evidence>
<comment type="similarity">
    <text evidence="4 7">Belongs to the LeuD family. LeuD type 2 subfamily.</text>
</comment>
<gene>
    <name evidence="7" type="primary">leuD</name>
    <name evidence="9" type="ORF">EDC16_103170</name>
    <name evidence="10" type="ORF">FHQ21_08850</name>
</gene>
<comment type="caution">
    <text evidence="9">The sequence shown here is derived from an EMBL/GenBank/DDBJ whole genome shotgun (WGS) entry which is preliminary data.</text>
</comment>
<dbReference type="AlphaFoldDB" id="A0A4R3YA55"/>
<dbReference type="InterPro" id="IPR033940">
    <property type="entry name" value="IPMI_Swivel"/>
</dbReference>
<reference evidence="9 11" key="1">
    <citation type="submission" date="2019-03" db="EMBL/GenBank/DDBJ databases">
        <title>Genomic Encyclopedia of Type Strains, Phase IV (KMG-IV): sequencing the most valuable type-strain genomes for metagenomic binning, comparative biology and taxonomic classification.</title>
        <authorList>
            <person name="Goeker M."/>
        </authorList>
    </citation>
    <scope>NUCLEOTIDE SEQUENCE [LARGE SCALE GENOMIC DNA]</scope>
    <source>
        <strain evidence="9 11">DSM 28140</strain>
    </source>
</reference>
<dbReference type="InterPro" id="IPR050075">
    <property type="entry name" value="LeuD"/>
</dbReference>
<dbReference type="PANTHER" id="PTHR43345">
    <property type="entry name" value="3-ISOPROPYLMALATE DEHYDRATASE SMALL SUBUNIT 2-RELATED-RELATED"/>
    <property type="match status" value="1"/>
</dbReference>
<protein>
    <recommendedName>
        <fullName evidence="7">3-isopropylmalate dehydratase small subunit</fullName>
        <ecNumber evidence="7">4.2.1.33</ecNumber>
    </recommendedName>
    <alternativeName>
        <fullName evidence="7">Alpha-IPM isomerase</fullName>
        <shortName evidence="7">IPMI</shortName>
    </alternativeName>
    <alternativeName>
        <fullName evidence="7">Isopropylmalate isomerase</fullName>
    </alternativeName>
</protein>
<comment type="function">
    <text evidence="2 7">Catalyzes the isomerization between 2-isopropylmalate and 3-isopropylmalate, via the formation of 2-isopropylmaleate.</text>
</comment>
<comment type="catalytic activity">
    <reaction evidence="1 7">
        <text>(2R,3S)-3-isopropylmalate = (2S)-2-isopropylmalate</text>
        <dbReference type="Rhea" id="RHEA:32287"/>
        <dbReference type="ChEBI" id="CHEBI:1178"/>
        <dbReference type="ChEBI" id="CHEBI:35121"/>
        <dbReference type="EC" id="4.2.1.33"/>
    </reaction>
</comment>
<dbReference type="UniPathway" id="UPA00048">
    <property type="reaction ID" value="UER00071"/>
</dbReference>
<dbReference type="PANTHER" id="PTHR43345:SF2">
    <property type="entry name" value="3-ISOPROPYLMALATE DEHYDRATASE SMALL SUBUNIT 1"/>
    <property type="match status" value="1"/>
</dbReference>
<keyword evidence="7" id="KW-0028">Amino-acid biosynthesis</keyword>
<dbReference type="GO" id="GO:0003861">
    <property type="term" value="F:3-isopropylmalate dehydratase activity"/>
    <property type="evidence" value="ECO:0007669"/>
    <property type="project" value="UniProtKB-UniRule"/>
</dbReference>
<dbReference type="NCBIfam" id="TIGR02087">
    <property type="entry name" value="LEUD_arch"/>
    <property type="match status" value="1"/>
</dbReference>
<comment type="subunit">
    <text evidence="5 7">Heterodimer of LeuC and LeuD.</text>
</comment>
<dbReference type="EMBL" id="SMCP01000003">
    <property type="protein sequence ID" value="TCV88816.1"/>
    <property type="molecule type" value="Genomic_DNA"/>
</dbReference>
<evidence type="ECO:0000256" key="1">
    <source>
        <dbReference type="ARBA" id="ARBA00000491"/>
    </source>
</evidence>
<evidence type="ECO:0000256" key="6">
    <source>
        <dbReference type="ARBA" id="ARBA00023239"/>
    </source>
</evidence>
<keyword evidence="7" id="KW-0432">Leucine biosynthesis</keyword>
<keyword evidence="7" id="KW-0100">Branched-chain amino acid biosynthesis</keyword>
<dbReference type="GO" id="GO:0009098">
    <property type="term" value="P:L-leucine biosynthetic process"/>
    <property type="evidence" value="ECO:0007669"/>
    <property type="project" value="UniProtKB-UniRule"/>
</dbReference>
<dbReference type="Pfam" id="PF00694">
    <property type="entry name" value="Aconitase_C"/>
    <property type="match status" value="1"/>
</dbReference>
<evidence type="ECO:0000256" key="2">
    <source>
        <dbReference type="ARBA" id="ARBA00002695"/>
    </source>
</evidence>
<comment type="pathway">
    <text evidence="3 7">Amino-acid biosynthesis; L-leucine biosynthesis; L-leucine from 3-methyl-2-oxobutanoate: step 2/4.</text>
</comment>
<reference evidence="10 12" key="2">
    <citation type="submission" date="2019-05" db="EMBL/GenBank/DDBJ databases">
        <title>Pasteurellaceae isolates from reptiles.</title>
        <authorList>
            <person name="Bojesen A.M."/>
            <person name="Lund E."/>
        </authorList>
    </citation>
    <scope>NUCLEOTIDE SEQUENCE [LARGE SCALE GENOMIC DNA]</scope>
    <source>
        <strain evidence="10 12">ELNT2x</strain>
    </source>
</reference>
<dbReference type="InterPro" id="IPR000573">
    <property type="entry name" value="AconitaseA/IPMdHydase_ssu_swvl"/>
</dbReference>
<keyword evidence="6 7" id="KW-0456">Lyase</keyword>
<dbReference type="EMBL" id="VDGV01000078">
    <property type="protein sequence ID" value="TNG90796.1"/>
    <property type="molecule type" value="Genomic_DNA"/>
</dbReference>
<dbReference type="HAMAP" id="MF_01032">
    <property type="entry name" value="LeuD_type2"/>
    <property type="match status" value="1"/>
</dbReference>
<dbReference type="RefSeq" id="WP_132965773.1">
    <property type="nucleotide sequence ID" value="NZ_LEKL01000026.1"/>
</dbReference>
<evidence type="ECO:0000256" key="4">
    <source>
        <dbReference type="ARBA" id="ARBA00009869"/>
    </source>
</evidence>
<feature type="domain" description="Aconitase A/isopropylmalate dehydratase small subunit swivel" evidence="8">
    <location>
        <begin position="39"/>
        <end position="104"/>
    </location>
</feature>
<evidence type="ECO:0000313" key="11">
    <source>
        <dbReference type="Proteomes" id="UP000294619"/>
    </source>
</evidence>
<dbReference type="InterPro" id="IPR015928">
    <property type="entry name" value="Aconitase/3IPM_dehydase_swvl"/>
</dbReference>
<dbReference type="InterPro" id="IPR011827">
    <property type="entry name" value="LeuD_type2/HacB/DmdB"/>
</dbReference>
<evidence type="ECO:0000256" key="5">
    <source>
        <dbReference type="ARBA" id="ARBA00011271"/>
    </source>
</evidence>
<proteinExistence type="inferred from homology"/>
<dbReference type="EC" id="4.2.1.33" evidence="7"/>
<name>A0A4R3YA55_9PAST</name>
<dbReference type="Gene3D" id="3.20.19.10">
    <property type="entry name" value="Aconitase, domain 4"/>
    <property type="match status" value="1"/>
</dbReference>
<organism evidence="9 11">
    <name type="scientific">Testudinibacter aquarius</name>
    <dbReference type="NCBI Taxonomy" id="1524974"/>
    <lineage>
        <taxon>Bacteria</taxon>
        <taxon>Pseudomonadati</taxon>
        <taxon>Pseudomonadota</taxon>
        <taxon>Gammaproteobacteria</taxon>
        <taxon>Pasteurellales</taxon>
        <taxon>Pasteurellaceae</taxon>
        <taxon>Testudinibacter</taxon>
    </lineage>
</organism>
<keyword evidence="12" id="KW-1185">Reference proteome</keyword>
<dbReference type="Proteomes" id="UP000294619">
    <property type="component" value="Unassembled WGS sequence"/>
</dbReference>
<evidence type="ECO:0000256" key="3">
    <source>
        <dbReference type="ARBA" id="ARBA00004729"/>
    </source>
</evidence>
<evidence type="ECO:0000259" key="8">
    <source>
        <dbReference type="Pfam" id="PF00694"/>
    </source>
</evidence>